<dbReference type="Gene3D" id="1.10.340.70">
    <property type="match status" value="1"/>
</dbReference>
<dbReference type="CDD" id="cd09274">
    <property type="entry name" value="RNase_HI_RT_Ty3"/>
    <property type="match status" value="1"/>
</dbReference>
<dbReference type="GO" id="GO:0003824">
    <property type="term" value="F:catalytic activity"/>
    <property type="evidence" value="ECO:0007669"/>
    <property type="project" value="UniProtKB-KW"/>
</dbReference>
<evidence type="ECO:0000256" key="2">
    <source>
        <dbReference type="SAM" id="MobiDB-lite"/>
    </source>
</evidence>
<evidence type="ECO:0000259" key="3">
    <source>
        <dbReference type="PROSITE" id="PS50878"/>
    </source>
</evidence>
<dbReference type="Gene3D" id="3.30.420.10">
    <property type="entry name" value="Ribonuclease H-like superfamily/Ribonuclease H"/>
    <property type="match status" value="1"/>
</dbReference>
<protein>
    <recommendedName>
        <fullName evidence="7">Integrase catalytic domain-containing protein</fullName>
    </recommendedName>
</protein>
<dbReference type="Pfam" id="PF00078">
    <property type="entry name" value="RVT_1"/>
    <property type="match status" value="1"/>
</dbReference>
<dbReference type="InterPro" id="IPR043128">
    <property type="entry name" value="Rev_trsase/Diguanyl_cyclase"/>
</dbReference>
<dbReference type="Gene3D" id="3.30.70.270">
    <property type="match status" value="2"/>
</dbReference>
<dbReference type="GeneID" id="83220330"/>
<comment type="caution">
    <text evidence="5">The sequence shown here is derived from an EMBL/GenBank/DDBJ whole genome shotgun (WGS) entry which is preliminary data.</text>
</comment>
<evidence type="ECO:0000256" key="1">
    <source>
        <dbReference type="ARBA" id="ARBA00023268"/>
    </source>
</evidence>
<dbReference type="InterPro" id="IPR041577">
    <property type="entry name" value="RT_RNaseH_2"/>
</dbReference>
<dbReference type="PROSITE" id="PS50878">
    <property type="entry name" value="RT_POL"/>
    <property type="match status" value="1"/>
</dbReference>
<accession>A0AAD7XSL9</accession>
<dbReference type="GO" id="GO:0003676">
    <property type="term" value="F:nucleic acid binding"/>
    <property type="evidence" value="ECO:0007669"/>
    <property type="project" value="InterPro"/>
</dbReference>
<evidence type="ECO:0000313" key="6">
    <source>
        <dbReference type="Proteomes" id="UP001234581"/>
    </source>
</evidence>
<dbReference type="PANTHER" id="PTHR37984">
    <property type="entry name" value="PROTEIN CBG26694"/>
    <property type="match status" value="1"/>
</dbReference>
<dbReference type="RefSeq" id="XP_058336356.1">
    <property type="nucleotide sequence ID" value="XM_058492879.1"/>
</dbReference>
<dbReference type="SUPFAM" id="SSF56672">
    <property type="entry name" value="DNA/RNA polymerases"/>
    <property type="match status" value="1"/>
</dbReference>
<dbReference type="CDD" id="cd01647">
    <property type="entry name" value="RT_LTR"/>
    <property type="match status" value="1"/>
</dbReference>
<feature type="non-terminal residue" evidence="5">
    <location>
        <position position="802"/>
    </location>
</feature>
<sequence>MPKLHIGITGLTATWKAQPKEKETPINDVPEPNNSPAGSHAQRDAFFSIVQPTIDKNKDIPLDSFCTVPESMIYLDMYDDATVIHKRQYPIPVACLDKVREQVQSWIDDGVVEKAPVSTMWNSPITLAPKKDLFGNYTDKRPCLDPRHINKVLITPDRHPLPLINDIYHELQGSKVFTTLDLKSAFHRFEIYEPHRPKTAFKVPGFPQLMFKGCPFGLKPISSTFQRTMNIIFNDMPFVSTFVDDIIIFSKTIEEHAQHVAAAIEKLTSVNLILNPNKCHFAQKAVYLLGFCVSEQGKSLDARKVTNVQDWPTPQTGKDIMRFLGVINYFREHIPKAADLMAPLDKLRYANRLGKLWGNVEQQAFDNLKTILHQAPILCHPDLNHPFQVATDASNSGIGAVLYQVINGKTHHIGFMARSLSASERNYSTTKRELLAIVFALNKFHKFLWGNHFTLYTDHKALVFLHTQKIANPMMLGWLDTILEYNFNIVHLPGLDNTLPDQLSRLFPTAKELAEGSATQTHSNQHTSYTNHAIEVKGSNTNNTNSGMDDGTDDMFVPPESQRKQLLLEAHAFGLFGAKAMVDYLHSNGLTWDNMHREAQGIVHSCDKCQRYNIGKVGYHPLRPIHAYLPGDHWAIDLAGPFDTSNRGNIYLLVMVDVCTRFCVLHALPDKSSDTVVQVVVHTFCDYGFPRYLQSDNGTEFVNALMRKLTESAGFEHRLVTPYHPRANGLAERFVQTTVNVIRKCVQGAIKDWDLYVKPTQLALNNKVAGRHGSTPFALMFNRAMNGVVFSRSHHHHLSYSA</sequence>
<dbReference type="SUPFAM" id="SSF53098">
    <property type="entry name" value="Ribonuclease H-like"/>
    <property type="match status" value="1"/>
</dbReference>
<keyword evidence="6" id="KW-1185">Reference proteome</keyword>
<dbReference type="GO" id="GO:0015074">
    <property type="term" value="P:DNA integration"/>
    <property type="evidence" value="ECO:0007669"/>
    <property type="project" value="InterPro"/>
</dbReference>
<dbReference type="FunFam" id="3.30.70.270:FF:000020">
    <property type="entry name" value="Transposon Tf2-6 polyprotein-like Protein"/>
    <property type="match status" value="1"/>
</dbReference>
<dbReference type="InterPro" id="IPR012337">
    <property type="entry name" value="RNaseH-like_sf"/>
</dbReference>
<dbReference type="Pfam" id="PF17919">
    <property type="entry name" value="RT_RNaseH_2"/>
    <property type="match status" value="1"/>
</dbReference>
<dbReference type="InterPro" id="IPR041588">
    <property type="entry name" value="Integrase_H2C2"/>
</dbReference>
<evidence type="ECO:0008006" key="7">
    <source>
        <dbReference type="Google" id="ProtNLM"/>
    </source>
</evidence>
<keyword evidence="1" id="KW-0511">Multifunctional enzyme</keyword>
<feature type="domain" description="Reverse transcriptase" evidence="3">
    <location>
        <begin position="109"/>
        <end position="293"/>
    </location>
</feature>
<dbReference type="Pfam" id="PF00665">
    <property type="entry name" value="rve"/>
    <property type="match status" value="1"/>
</dbReference>
<dbReference type="Pfam" id="PF17921">
    <property type="entry name" value="Integrase_H2C2"/>
    <property type="match status" value="1"/>
</dbReference>
<evidence type="ECO:0000313" key="5">
    <source>
        <dbReference type="EMBL" id="KAJ8651441.1"/>
    </source>
</evidence>
<feature type="region of interest" description="Disordered" evidence="2">
    <location>
        <begin position="17"/>
        <end position="40"/>
    </location>
</feature>
<dbReference type="InterPro" id="IPR036397">
    <property type="entry name" value="RNaseH_sf"/>
</dbReference>
<dbReference type="InterPro" id="IPR001584">
    <property type="entry name" value="Integrase_cat-core"/>
</dbReference>
<dbReference type="Gene3D" id="3.10.10.10">
    <property type="entry name" value="HIV Type 1 Reverse Transcriptase, subunit A, domain 1"/>
    <property type="match status" value="1"/>
</dbReference>
<reference evidence="5 6" key="1">
    <citation type="submission" date="2023-03" db="EMBL/GenBank/DDBJ databases">
        <title>Genome sequence of Lichtheimia ornata CBS 291.66.</title>
        <authorList>
            <person name="Mohabir J.T."/>
            <person name="Shea T.P."/>
            <person name="Kurbessoian T."/>
            <person name="Berby B."/>
            <person name="Fontaine J."/>
            <person name="Livny J."/>
            <person name="Gnirke A."/>
            <person name="Stajich J.E."/>
            <person name="Cuomo C.A."/>
        </authorList>
    </citation>
    <scope>NUCLEOTIDE SEQUENCE [LARGE SCALE GENOMIC DNA]</scope>
    <source>
        <strain evidence="5">CBS 291.66</strain>
    </source>
</reference>
<name>A0AAD7XSL9_9FUNG</name>
<feature type="domain" description="Integrase catalytic" evidence="4">
    <location>
        <begin position="626"/>
        <end position="784"/>
    </location>
</feature>
<dbReference type="PROSITE" id="PS50994">
    <property type="entry name" value="INTEGRASE"/>
    <property type="match status" value="1"/>
</dbReference>
<dbReference type="Proteomes" id="UP001234581">
    <property type="component" value="Unassembled WGS sequence"/>
</dbReference>
<proteinExistence type="predicted"/>
<dbReference type="EMBL" id="JARTCD010000201">
    <property type="protein sequence ID" value="KAJ8651441.1"/>
    <property type="molecule type" value="Genomic_DNA"/>
</dbReference>
<gene>
    <name evidence="5" type="ORF">O0I10_013012</name>
</gene>
<dbReference type="InterPro" id="IPR043502">
    <property type="entry name" value="DNA/RNA_pol_sf"/>
</dbReference>
<evidence type="ECO:0000259" key="4">
    <source>
        <dbReference type="PROSITE" id="PS50994"/>
    </source>
</evidence>
<dbReference type="GO" id="GO:0005634">
    <property type="term" value="C:nucleus"/>
    <property type="evidence" value="ECO:0007669"/>
    <property type="project" value="UniProtKB-ARBA"/>
</dbReference>
<dbReference type="InterPro" id="IPR000477">
    <property type="entry name" value="RT_dom"/>
</dbReference>
<dbReference type="PANTHER" id="PTHR37984:SF5">
    <property type="entry name" value="PROTEIN NYNRIN-LIKE"/>
    <property type="match status" value="1"/>
</dbReference>
<dbReference type="AlphaFoldDB" id="A0AAD7XSL9"/>
<organism evidence="5 6">
    <name type="scientific">Lichtheimia ornata</name>
    <dbReference type="NCBI Taxonomy" id="688661"/>
    <lineage>
        <taxon>Eukaryota</taxon>
        <taxon>Fungi</taxon>
        <taxon>Fungi incertae sedis</taxon>
        <taxon>Mucoromycota</taxon>
        <taxon>Mucoromycotina</taxon>
        <taxon>Mucoromycetes</taxon>
        <taxon>Mucorales</taxon>
        <taxon>Lichtheimiaceae</taxon>
        <taxon>Lichtheimia</taxon>
    </lineage>
</organism>
<dbReference type="InterPro" id="IPR050951">
    <property type="entry name" value="Retrovirus_Pol_polyprotein"/>
</dbReference>